<gene>
    <name evidence="2" type="ORF">IPOD504_LOCUS13993</name>
</gene>
<comment type="similarity">
    <text evidence="1">Belongs to the CFAP97 family.</text>
</comment>
<evidence type="ECO:0000313" key="3">
    <source>
        <dbReference type="Proteomes" id="UP000837857"/>
    </source>
</evidence>
<protein>
    <submittedName>
        <fullName evidence="2">Uncharacterized protein</fullName>
    </submittedName>
</protein>
<organism evidence="2 3">
    <name type="scientific">Iphiclides podalirius</name>
    <name type="common">scarce swallowtail</name>
    <dbReference type="NCBI Taxonomy" id="110791"/>
    <lineage>
        <taxon>Eukaryota</taxon>
        <taxon>Metazoa</taxon>
        <taxon>Ecdysozoa</taxon>
        <taxon>Arthropoda</taxon>
        <taxon>Hexapoda</taxon>
        <taxon>Insecta</taxon>
        <taxon>Pterygota</taxon>
        <taxon>Neoptera</taxon>
        <taxon>Endopterygota</taxon>
        <taxon>Lepidoptera</taxon>
        <taxon>Glossata</taxon>
        <taxon>Ditrysia</taxon>
        <taxon>Papilionoidea</taxon>
        <taxon>Papilionidae</taxon>
        <taxon>Papilioninae</taxon>
        <taxon>Iphiclides</taxon>
    </lineage>
</organism>
<proteinExistence type="inferred from homology"/>
<reference evidence="2" key="1">
    <citation type="submission" date="2022-03" db="EMBL/GenBank/DDBJ databases">
        <authorList>
            <person name="Martin H S."/>
        </authorList>
    </citation>
    <scope>NUCLEOTIDE SEQUENCE</scope>
</reference>
<dbReference type="Proteomes" id="UP000837857">
    <property type="component" value="Chromosome 4"/>
</dbReference>
<keyword evidence="3" id="KW-1185">Reference proteome</keyword>
<dbReference type="EMBL" id="OW152816">
    <property type="protein sequence ID" value="CAH2067696.1"/>
    <property type="molecule type" value="Genomic_DNA"/>
</dbReference>
<evidence type="ECO:0000256" key="1">
    <source>
        <dbReference type="ARBA" id="ARBA00008315"/>
    </source>
</evidence>
<dbReference type="InterPro" id="IPR038792">
    <property type="entry name" value="CFAP97D1/2"/>
</dbReference>
<name>A0ABN8IYK7_9NEOP</name>
<sequence length="146" mass="16881">MNCVEVRSAQAAVDARAPAERPHVALKLKKLQRELERAAKVQRDNFSLLQRLGAVMALNRLDNHWQEPLPNFQRKVGQFYDVKSLNSKLTARSSQDNFTGSAHGNFKCYACEHRRNKEQLSERTKKRFGTEESSCDVLPLIYYKMR</sequence>
<accession>A0ABN8IYK7</accession>
<dbReference type="PANTHER" id="PTHR33768">
    <property type="entry name" value="MIP11318P"/>
    <property type="match status" value="1"/>
</dbReference>
<dbReference type="Pfam" id="PF13879">
    <property type="entry name" value="Hmw_CFAP97"/>
    <property type="match status" value="1"/>
</dbReference>
<evidence type="ECO:0000313" key="2">
    <source>
        <dbReference type="EMBL" id="CAH2067696.1"/>
    </source>
</evidence>
<dbReference type="InterPro" id="IPR029488">
    <property type="entry name" value="Hmw/CFAP97"/>
</dbReference>
<feature type="non-terminal residue" evidence="2">
    <location>
        <position position="146"/>
    </location>
</feature>
<dbReference type="PANTHER" id="PTHR33768:SF3">
    <property type="entry name" value="MIP11318P"/>
    <property type="match status" value="1"/>
</dbReference>